<evidence type="ECO:0000313" key="2">
    <source>
        <dbReference type="Proteomes" id="UP000309340"/>
    </source>
</evidence>
<keyword evidence="2" id="KW-1185">Reference proteome</keyword>
<protein>
    <submittedName>
        <fullName evidence="1">Uncharacterized protein</fullName>
    </submittedName>
</protein>
<name>A0A4U0W3M8_9PEZI</name>
<comment type="caution">
    <text evidence="1">The sequence shown here is derived from an EMBL/GenBank/DDBJ whole genome shotgun (WGS) entry which is preliminary data.</text>
</comment>
<proteinExistence type="predicted"/>
<reference evidence="1 2" key="1">
    <citation type="submission" date="2017-03" db="EMBL/GenBank/DDBJ databases">
        <title>Genomes of endolithic fungi from Antarctica.</title>
        <authorList>
            <person name="Coleine C."/>
            <person name="Masonjones S."/>
            <person name="Stajich J.E."/>
        </authorList>
    </citation>
    <scope>NUCLEOTIDE SEQUENCE [LARGE SCALE GENOMIC DNA]</scope>
    <source>
        <strain evidence="1 2">CCFEE 5184</strain>
    </source>
</reference>
<organism evidence="1 2">
    <name type="scientific">Friedmanniomyces simplex</name>
    <dbReference type="NCBI Taxonomy" id="329884"/>
    <lineage>
        <taxon>Eukaryota</taxon>
        <taxon>Fungi</taxon>
        <taxon>Dikarya</taxon>
        <taxon>Ascomycota</taxon>
        <taxon>Pezizomycotina</taxon>
        <taxon>Dothideomycetes</taxon>
        <taxon>Dothideomycetidae</taxon>
        <taxon>Mycosphaerellales</taxon>
        <taxon>Teratosphaeriaceae</taxon>
        <taxon>Friedmanniomyces</taxon>
    </lineage>
</organism>
<sequence length="53" mass="5918">MEDNRALAAAENDDPDELARADKAAVAMMEKMRIEGELPYSDLSEVFDVFRIG</sequence>
<accession>A0A4U0W3M8</accession>
<evidence type="ECO:0000313" key="1">
    <source>
        <dbReference type="EMBL" id="TKA56757.1"/>
    </source>
</evidence>
<dbReference type="Proteomes" id="UP000309340">
    <property type="component" value="Unassembled WGS sequence"/>
</dbReference>
<dbReference type="EMBL" id="NAJQ01001559">
    <property type="protein sequence ID" value="TKA56757.1"/>
    <property type="molecule type" value="Genomic_DNA"/>
</dbReference>
<dbReference type="AlphaFoldDB" id="A0A4U0W3M8"/>
<gene>
    <name evidence="1" type="ORF">B0A55_11288</name>
</gene>